<gene>
    <name evidence="2" type="ORF">ACFFIO_02955</name>
</gene>
<feature type="transmembrane region" description="Helical" evidence="1">
    <location>
        <begin position="533"/>
        <end position="553"/>
    </location>
</feature>
<keyword evidence="1" id="KW-0472">Membrane</keyword>
<dbReference type="EMBL" id="JBHLWH010000009">
    <property type="protein sequence ID" value="MFC0247455.1"/>
    <property type="molecule type" value="Genomic_DNA"/>
</dbReference>
<evidence type="ECO:0008006" key="4">
    <source>
        <dbReference type="Google" id="ProtNLM"/>
    </source>
</evidence>
<feature type="transmembrane region" description="Helical" evidence="1">
    <location>
        <begin position="628"/>
        <end position="649"/>
    </location>
</feature>
<dbReference type="Proteomes" id="UP001589766">
    <property type="component" value="Unassembled WGS sequence"/>
</dbReference>
<sequence length="666" mass="69381">MQTPEERAAEKERRDRRNVNITLYTACLLLVAAASLFIGAALPVTARVAGLAVVVGLFYGAGLVVHATSRTLRPASTAFTGTGLALVPVAGVALDVLVLHDPALSWLLTSAVGTAMMVFAAVRLDSRIVAYLTVPFLLSTVMASGAAVQQGLVWALIASIGLAVLMAWISVEGPGRNRWLPAAFRTAFAQTHQWIVPGMVVLGLTVGVWIEPVQMFLLLLSACAYYATVAVIGPERYRLAATYAVRCGVLVALVPWALMLDWSADLMLTSLVVYLCLQIPLVWHGDGAQGYLPVGAAAMVDHAVCWLVAVALAASSQLAALAGPVLGTEGLLRLTPGIGVAAAVVVVTTAVFSLLFLHTNRLGEVGAPGTADLLWQVTTPVALTPLLIHPLLRPEGYAGAGDGRGWNLEIILLVIMAVEAIALVLLRRRGQHRRIDTRLVPHVIAASGVALVYLAAARWVGPADDTALTLTALAAVLWATVTALHQGPLTVRGGLTTDAEGRIATDQAAGRENPAGTEKPAGTELPADATLPVVVWSGASLLAVLLLLTPSLSHGGVLLGWYVLAGITAAVALRWLGTGGLGGRQLICRTIVLIVGGLTLLTATLRFADAAEEASTSISTSDPSTGVSSWHVVIALVLLTGWLVTVAVLTRGRLPQATRTVVLLAG</sequence>
<feature type="transmembrane region" description="Helical" evidence="1">
    <location>
        <begin position="266"/>
        <end position="283"/>
    </location>
</feature>
<organism evidence="2 3">
    <name type="scientific">Citricoccus parietis</name>
    <dbReference type="NCBI Taxonomy" id="592307"/>
    <lineage>
        <taxon>Bacteria</taxon>
        <taxon>Bacillati</taxon>
        <taxon>Actinomycetota</taxon>
        <taxon>Actinomycetes</taxon>
        <taxon>Micrococcales</taxon>
        <taxon>Micrococcaceae</taxon>
        <taxon>Citricoccus</taxon>
    </lineage>
</organism>
<feature type="transmembrane region" description="Helical" evidence="1">
    <location>
        <begin position="439"/>
        <end position="460"/>
    </location>
</feature>
<feature type="transmembrane region" description="Helical" evidence="1">
    <location>
        <begin position="216"/>
        <end position="233"/>
    </location>
</feature>
<evidence type="ECO:0000256" key="1">
    <source>
        <dbReference type="SAM" id="Phobius"/>
    </source>
</evidence>
<comment type="caution">
    <text evidence="2">The sequence shown here is derived from an EMBL/GenBank/DDBJ whole genome shotgun (WGS) entry which is preliminary data.</text>
</comment>
<name>A0ABV6F1R2_9MICC</name>
<keyword evidence="1" id="KW-1133">Transmembrane helix</keyword>
<feature type="transmembrane region" description="Helical" evidence="1">
    <location>
        <begin position="408"/>
        <end position="427"/>
    </location>
</feature>
<feature type="transmembrane region" description="Helical" evidence="1">
    <location>
        <begin position="192"/>
        <end position="210"/>
    </location>
</feature>
<accession>A0ABV6F1R2</accession>
<feature type="transmembrane region" description="Helical" evidence="1">
    <location>
        <begin position="304"/>
        <end position="326"/>
    </location>
</feature>
<feature type="transmembrane region" description="Helical" evidence="1">
    <location>
        <begin position="129"/>
        <end position="147"/>
    </location>
</feature>
<evidence type="ECO:0000313" key="3">
    <source>
        <dbReference type="Proteomes" id="UP001589766"/>
    </source>
</evidence>
<feature type="transmembrane region" description="Helical" evidence="1">
    <location>
        <begin position="338"/>
        <end position="357"/>
    </location>
</feature>
<protein>
    <recommendedName>
        <fullName evidence="4">DUF2339 domain-containing protein</fullName>
    </recommendedName>
</protein>
<feature type="transmembrane region" description="Helical" evidence="1">
    <location>
        <begin position="103"/>
        <end position="122"/>
    </location>
</feature>
<feature type="transmembrane region" description="Helical" evidence="1">
    <location>
        <begin position="153"/>
        <end position="171"/>
    </location>
</feature>
<keyword evidence="3" id="KW-1185">Reference proteome</keyword>
<feature type="transmembrane region" description="Helical" evidence="1">
    <location>
        <begin position="48"/>
        <end position="65"/>
    </location>
</feature>
<feature type="transmembrane region" description="Helical" evidence="1">
    <location>
        <begin position="77"/>
        <end position="97"/>
    </location>
</feature>
<feature type="transmembrane region" description="Helical" evidence="1">
    <location>
        <begin position="21"/>
        <end position="42"/>
    </location>
</feature>
<feature type="transmembrane region" description="Helical" evidence="1">
    <location>
        <begin position="586"/>
        <end position="608"/>
    </location>
</feature>
<dbReference type="RefSeq" id="WP_378040112.1">
    <property type="nucleotide sequence ID" value="NZ_JBHLWH010000009.1"/>
</dbReference>
<feature type="transmembrane region" description="Helical" evidence="1">
    <location>
        <begin position="240"/>
        <end position="260"/>
    </location>
</feature>
<feature type="transmembrane region" description="Helical" evidence="1">
    <location>
        <begin position="466"/>
        <end position="484"/>
    </location>
</feature>
<feature type="transmembrane region" description="Helical" evidence="1">
    <location>
        <begin position="559"/>
        <end position="577"/>
    </location>
</feature>
<keyword evidence="1" id="KW-0812">Transmembrane</keyword>
<reference evidence="2 3" key="1">
    <citation type="submission" date="2024-09" db="EMBL/GenBank/DDBJ databases">
        <authorList>
            <person name="Sun Q."/>
            <person name="Mori K."/>
        </authorList>
    </citation>
    <scope>NUCLEOTIDE SEQUENCE [LARGE SCALE GENOMIC DNA]</scope>
    <source>
        <strain evidence="2 3">CCM 7609</strain>
    </source>
</reference>
<feature type="transmembrane region" description="Helical" evidence="1">
    <location>
        <begin position="369"/>
        <end position="388"/>
    </location>
</feature>
<evidence type="ECO:0000313" key="2">
    <source>
        <dbReference type="EMBL" id="MFC0247455.1"/>
    </source>
</evidence>
<proteinExistence type="predicted"/>